<dbReference type="InterPro" id="IPR013083">
    <property type="entry name" value="Znf_RING/FYVE/PHD"/>
</dbReference>
<organism evidence="8 9">
    <name type="scientific">Cicer arietinum</name>
    <name type="common">Chickpea</name>
    <name type="synonym">Garbanzo</name>
    <dbReference type="NCBI Taxonomy" id="3827"/>
    <lineage>
        <taxon>Eukaryota</taxon>
        <taxon>Viridiplantae</taxon>
        <taxon>Streptophyta</taxon>
        <taxon>Embryophyta</taxon>
        <taxon>Tracheophyta</taxon>
        <taxon>Spermatophyta</taxon>
        <taxon>Magnoliopsida</taxon>
        <taxon>eudicotyledons</taxon>
        <taxon>Gunneridae</taxon>
        <taxon>Pentapetalae</taxon>
        <taxon>rosids</taxon>
        <taxon>fabids</taxon>
        <taxon>Fabales</taxon>
        <taxon>Fabaceae</taxon>
        <taxon>Papilionoideae</taxon>
        <taxon>50 kb inversion clade</taxon>
        <taxon>NPAAA clade</taxon>
        <taxon>Hologalegina</taxon>
        <taxon>IRL clade</taxon>
        <taxon>Cicereae</taxon>
        <taxon>Cicer</taxon>
    </lineage>
</organism>
<feature type="domain" description="Zinc finger PHD-type" evidence="7">
    <location>
        <begin position="627"/>
        <end position="673"/>
    </location>
</feature>
<evidence type="ECO:0000256" key="3">
    <source>
        <dbReference type="ARBA" id="ARBA00022833"/>
    </source>
</evidence>
<evidence type="ECO:0000256" key="1">
    <source>
        <dbReference type="ARBA" id="ARBA00022723"/>
    </source>
</evidence>
<feature type="region of interest" description="Disordered" evidence="6">
    <location>
        <begin position="694"/>
        <end position="718"/>
    </location>
</feature>
<protein>
    <submittedName>
        <fullName evidence="9">PHD finger protein At1g33420-like</fullName>
    </submittedName>
</protein>
<dbReference type="Pfam" id="PF25874">
    <property type="entry name" value="WHD_plant_repro"/>
    <property type="match status" value="1"/>
</dbReference>
<evidence type="ECO:0000313" key="8">
    <source>
        <dbReference type="Proteomes" id="UP000087171"/>
    </source>
</evidence>
<dbReference type="Proteomes" id="UP000087171">
    <property type="component" value="Chromosome Ca4"/>
</dbReference>
<dbReference type="InterPro" id="IPR057765">
    <property type="entry name" value="MS1-like_ubiquitin"/>
</dbReference>
<evidence type="ECO:0000256" key="5">
    <source>
        <dbReference type="ARBA" id="ARBA00023163"/>
    </source>
</evidence>
<keyword evidence="5" id="KW-0804">Transcription</keyword>
<dbReference type="InterPro" id="IPR059080">
    <property type="entry name" value="WHD_PTC1"/>
</dbReference>
<dbReference type="SUPFAM" id="SSF57903">
    <property type="entry name" value="FYVE/PHD zinc finger"/>
    <property type="match status" value="1"/>
</dbReference>
<dbReference type="PANTHER" id="PTHR46201">
    <property type="entry name" value="PHD FINGER PROTEIN MALE MEIOCYTE DEATH 1-RELATED"/>
    <property type="match status" value="1"/>
</dbReference>
<dbReference type="Gene3D" id="3.30.40.10">
    <property type="entry name" value="Zinc/RING finger domain, C3HC4 (zinc finger)"/>
    <property type="match status" value="1"/>
</dbReference>
<keyword evidence="3" id="KW-0862">Zinc</keyword>
<keyword evidence="8" id="KW-1185">Reference proteome</keyword>
<dbReference type="GO" id="GO:0008270">
    <property type="term" value="F:zinc ion binding"/>
    <property type="evidence" value="ECO:0007669"/>
    <property type="project" value="UniProtKB-KW"/>
</dbReference>
<dbReference type="SMART" id="SM00249">
    <property type="entry name" value="PHD"/>
    <property type="match status" value="1"/>
</dbReference>
<dbReference type="InterPro" id="IPR020549">
    <property type="entry name" value="YbeY_CS"/>
</dbReference>
<dbReference type="RefSeq" id="XP_004495439.1">
    <property type="nucleotide sequence ID" value="XM_004495382.3"/>
</dbReference>
<sequence length="718" mass="80219">MVVNGGKPLKRMKRRVTADFHDFFSFPSPSIAVSENFSSGPFRSNVRSFLNKYALLPPPLALFPHLMTWQILFRIGEVTDGLESGPAVVCVDVVEEDVARSRSVYCDQCRVFGWSGHPVCGKRYHFIIKADGRSIGGYQKPCMCCGDILYLSESKCKSCNHVTTSDDVEDWVYNQLENTSHLLHGVVHANGYGHLLRVNGREGGSRFLSGCHILDFWDRLCKTLGVRKVSVMDVSKKYGLEYRLLHAIMKGHPWYGEWGYNFGSGSYCITQEAYKSSVESLSNLPLSIFVSQEQKPHSRVHDIILYYQSLSEHKLVNMRNLFSFLMGLMHDARKTSSKSDDDTTCKKRRLNASGLSSSWEKSDVQRVEEAMLRVLRAVSGSNWVSGRALRGAVCKLASPELLDYCLSELGGKIVYGGVVNSRCNPQTGVYEFRIDATNASCYGFIANSNSSGSKCPSKENILQCLRYLYESLLHPRMMLNYVDEETRTLAMSSAQKLLDCKQLVKDYSLEMLPVSDLYKIRISCQVELVDQPEDSAARTPPEIIVLPSNATLSDLKIEATNVFQDVYLMFRRFQVDELLGYSSVNDNTQVKLLLGSNDAVCVRGRCIGKNGLSKFRMERGLERWTVECSCGTKDDDGERMMACDICGVWRHTRCSGIHDTAPVPARFVCSRCQNCDSRPKSSVHCKDETVTSVSTTSTSSSCFGKGKGKGLAVPSDVI</sequence>
<dbReference type="STRING" id="3827.A0A1S2XW22"/>
<evidence type="ECO:0000256" key="4">
    <source>
        <dbReference type="ARBA" id="ARBA00023015"/>
    </source>
</evidence>
<keyword evidence="1" id="KW-0479">Metal-binding</keyword>
<dbReference type="Pfam" id="PF25565">
    <property type="entry name" value="Ubiquitin_At1g33420"/>
    <property type="match status" value="1"/>
</dbReference>
<dbReference type="PANTHER" id="PTHR46201:SF3">
    <property type="entry name" value="OS01G0877500 PROTEIN"/>
    <property type="match status" value="1"/>
</dbReference>
<accession>A0A1S2XW22</accession>
<evidence type="ECO:0000256" key="6">
    <source>
        <dbReference type="SAM" id="MobiDB-lite"/>
    </source>
</evidence>
<dbReference type="OrthoDB" id="436852at2759"/>
<dbReference type="InterPro" id="IPR058054">
    <property type="entry name" value="Znf_MS1-like"/>
</dbReference>
<gene>
    <name evidence="9" type="primary">LOC101498045</name>
</gene>
<reference evidence="9" key="2">
    <citation type="submission" date="2025-08" db="UniProtKB">
        <authorList>
            <consortium name="RefSeq"/>
        </authorList>
    </citation>
    <scope>IDENTIFICATION</scope>
    <source>
        <tissue evidence="9">Etiolated seedlings</tissue>
    </source>
</reference>
<evidence type="ECO:0000256" key="2">
    <source>
        <dbReference type="ARBA" id="ARBA00022771"/>
    </source>
</evidence>
<keyword evidence="4" id="KW-0805">Transcription regulation</keyword>
<proteinExistence type="predicted"/>
<dbReference type="GeneID" id="101498045"/>
<evidence type="ECO:0000313" key="9">
    <source>
        <dbReference type="RefSeq" id="XP_004495439.1"/>
    </source>
</evidence>
<reference evidence="8" key="1">
    <citation type="journal article" date="2013" name="Nat. Biotechnol.">
        <title>Draft genome sequence of chickpea (Cicer arietinum) provides a resource for trait improvement.</title>
        <authorList>
            <person name="Varshney R.K."/>
            <person name="Song C."/>
            <person name="Saxena R.K."/>
            <person name="Azam S."/>
            <person name="Yu S."/>
            <person name="Sharpe A.G."/>
            <person name="Cannon S."/>
            <person name="Baek J."/>
            <person name="Rosen B.D."/>
            <person name="Tar'an B."/>
            <person name="Millan T."/>
            <person name="Zhang X."/>
            <person name="Ramsay L.D."/>
            <person name="Iwata A."/>
            <person name="Wang Y."/>
            <person name="Nelson W."/>
            <person name="Farmer A.D."/>
            <person name="Gaur P.M."/>
            <person name="Soderlund C."/>
            <person name="Penmetsa R.V."/>
            <person name="Xu C."/>
            <person name="Bharti A.K."/>
            <person name="He W."/>
            <person name="Winter P."/>
            <person name="Zhao S."/>
            <person name="Hane J.K."/>
            <person name="Carrasquilla-Garcia N."/>
            <person name="Condie J.A."/>
            <person name="Upadhyaya H.D."/>
            <person name="Luo M.C."/>
            <person name="Thudi M."/>
            <person name="Gowda C.L."/>
            <person name="Singh N.P."/>
            <person name="Lichtenzveig J."/>
            <person name="Gali K.K."/>
            <person name="Rubio J."/>
            <person name="Nadarajan N."/>
            <person name="Dolezel J."/>
            <person name="Bansal K.C."/>
            <person name="Xu X."/>
            <person name="Edwards D."/>
            <person name="Zhang G."/>
            <person name="Kahl G."/>
            <person name="Gil J."/>
            <person name="Singh K.B."/>
            <person name="Datta S.K."/>
            <person name="Jackson S.A."/>
            <person name="Wang J."/>
            <person name="Cook D.R."/>
        </authorList>
    </citation>
    <scope>NUCLEOTIDE SEQUENCE [LARGE SCALE GENOMIC DNA]</scope>
    <source>
        <strain evidence="8">cv. CDC Frontier</strain>
    </source>
</reference>
<dbReference type="PaxDb" id="3827-XP_004495439.1"/>
<keyword evidence="2" id="KW-0863">Zinc-finger</keyword>
<dbReference type="Pfam" id="PF00628">
    <property type="entry name" value="PHD"/>
    <property type="match status" value="1"/>
</dbReference>
<dbReference type="KEGG" id="cam:101498045"/>
<name>A0A1S2XW22_CICAR</name>
<evidence type="ECO:0000259" key="7">
    <source>
        <dbReference type="SMART" id="SM00249"/>
    </source>
</evidence>
<dbReference type="CDD" id="cd15556">
    <property type="entry name" value="PHD_MMD1_like"/>
    <property type="match status" value="1"/>
</dbReference>
<dbReference type="AlphaFoldDB" id="A0A1S2XW22"/>
<dbReference type="InterPro" id="IPR019787">
    <property type="entry name" value="Znf_PHD-finger"/>
</dbReference>
<dbReference type="InterPro" id="IPR001965">
    <property type="entry name" value="Znf_PHD"/>
</dbReference>
<dbReference type="PROSITE" id="PS01306">
    <property type="entry name" value="UPF0054"/>
    <property type="match status" value="1"/>
</dbReference>
<dbReference type="InterPro" id="IPR011011">
    <property type="entry name" value="Znf_FYVE_PHD"/>
</dbReference>
<dbReference type="eggNOG" id="KOG1844">
    <property type="taxonomic scope" value="Eukaryota"/>
</dbReference>